<organism evidence="3 4">
    <name type="scientific">Solanum commersonii</name>
    <name type="common">Commerson's wild potato</name>
    <name type="synonym">Commerson's nightshade</name>
    <dbReference type="NCBI Taxonomy" id="4109"/>
    <lineage>
        <taxon>Eukaryota</taxon>
        <taxon>Viridiplantae</taxon>
        <taxon>Streptophyta</taxon>
        <taxon>Embryophyta</taxon>
        <taxon>Tracheophyta</taxon>
        <taxon>Spermatophyta</taxon>
        <taxon>Magnoliopsida</taxon>
        <taxon>eudicotyledons</taxon>
        <taxon>Gunneridae</taxon>
        <taxon>Pentapetalae</taxon>
        <taxon>asterids</taxon>
        <taxon>lamiids</taxon>
        <taxon>Solanales</taxon>
        <taxon>Solanaceae</taxon>
        <taxon>Solanoideae</taxon>
        <taxon>Solaneae</taxon>
        <taxon>Solanum</taxon>
    </lineage>
</organism>
<feature type="region of interest" description="Disordered" evidence="1">
    <location>
        <begin position="33"/>
        <end position="83"/>
    </location>
</feature>
<comment type="caution">
    <text evidence="3">The sequence shown here is derived from an EMBL/GenBank/DDBJ whole genome shotgun (WGS) entry which is preliminary data.</text>
</comment>
<dbReference type="AlphaFoldDB" id="A0A9J5Y664"/>
<dbReference type="EMBL" id="JACXVP010000007">
    <property type="protein sequence ID" value="KAG5595096.1"/>
    <property type="molecule type" value="Genomic_DNA"/>
</dbReference>
<evidence type="ECO:0000313" key="4">
    <source>
        <dbReference type="Proteomes" id="UP000824120"/>
    </source>
</evidence>
<dbReference type="PANTHER" id="PTHR33180">
    <property type="entry name" value="PHOTOSYSTEM II CP43 REACTION CENTER PROTEIN"/>
    <property type="match status" value="1"/>
</dbReference>
<evidence type="ECO:0000256" key="1">
    <source>
        <dbReference type="SAM" id="MobiDB-lite"/>
    </source>
</evidence>
<dbReference type="Pfam" id="PF20167">
    <property type="entry name" value="Transposase_32"/>
    <property type="match status" value="1"/>
</dbReference>
<reference evidence="3 4" key="1">
    <citation type="submission" date="2020-09" db="EMBL/GenBank/DDBJ databases">
        <title>De no assembly of potato wild relative species, Solanum commersonii.</title>
        <authorList>
            <person name="Cho K."/>
        </authorList>
    </citation>
    <scope>NUCLEOTIDE SEQUENCE [LARGE SCALE GENOMIC DNA]</scope>
    <source>
        <strain evidence="3">LZ3.2</strain>
        <tissue evidence="3">Leaf</tissue>
    </source>
</reference>
<name>A0A9J5Y664_SOLCO</name>
<dbReference type="PANTHER" id="PTHR33180:SF31">
    <property type="entry name" value="POLYPROTEIN PROTEIN"/>
    <property type="match status" value="1"/>
</dbReference>
<dbReference type="Proteomes" id="UP000824120">
    <property type="component" value="Chromosome 7"/>
</dbReference>
<evidence type="ECO:0000313" key="3">
    <source>
        <dbReference type="EMBL" id="KAG5595096.1"/>
    </source>
</evidence>
<feature type="compositionally biased region" description="Basic and acidic residues" evidence="1">
    <location>
        <begin position="40"/>
        <end position="65"/>
    </location>
</feature>
<dbReference type="InterPro" id="IPR046796">
    <property type="entry name" value="Transposase_32_dom"/>
</dbReference>
<keyword evidence="4" id="KW-1185">Reference proteome</keyword>
<accession>A0A9J5Y664</accession>
<gene>
    <name evidence="3" type="ORF">H5410_036328</name>
</gene>
<dbReference type="OrthoDB" id="1306244at2759"/>
<feature type="compositionally biased region" description="Low complexity" evidence="1">
    <location>
        <begin position="350"/>
        <end position="378"/>
    </location>
</feature>
<evidence type="ECO:0000259" key="2">
    <source>
        <dbReference type="Pfam" id="PF20167"/>
    </source>
</evidence>
<sequence>MLSAIQRKALHIADMPIFFEIFEPILSSTGIVINEGGENPPKKGREKPPNEDKGKGKRLVSEAPEHNSNSEGPHTTFFDPEDNQPLQSQRIEIHARSRPDSARVPSASTPAGSVPALAPSLAPVPQVVPPPKLLNRLKGDGLQTIPRRSSEAPVFLHGSGSSIQRMVTWFGRARRRPASSDRLSQSLSGVRKLDAKAMAYECLTATHSLDDLKGWLAPLIFDTTSRWIEARVPIEKRDLSIATRFWFGFIRNTIMPSQKKSILCHPKVACLGSIISPRSISLGLLIEQEMAMRDKQMPRDDTRDIEVTPFSSTDIWRIVTEYTREEADRKRTTPVDTSPEVDIGSIPAEASLPTPTSGPSGTSASCSSLESPSASTSSNPTKIT</sequence>
<proteinExistence type="predicted"/>
<feature type="domain" description="Putative plant transposon protein" evidence="2">
    <location>
        <begin position="199"/>
        <end position="296"/>
    </location>
</feature>
<feature type="region of interest" description="Disordered" evidence="1">
    <location>
        <begin position="95"/>
        <end position="117"/>
    </location>
</feature>
<protein>
    <recommendedName>
        <fullName evidence="2">Putative plant transposon protein domain-containing protein</fullName>
    </recommendedName>
</protein>
<feature type="region of interest" description="Disordered" evidence="1">
    <location>
        <begin position="326"/>
        <end position="384"/>
    </location>
</feature>